<protein>
    <submittedName>
        <fullName evidence="2">Uncharacterized protein</fullName>
    </submittedName>
</protein>
<feature type="compositionally biased region" description="Basic and acidic residues" evidence="1">
    <location>
        <begin position="253"/>
        <end position="262"/>
    </location>
</feature>
<accession>A0ABV3DPP2</accession>
<evidence type="ECO:0000256" key="1">
    <source>
        <dbReference type="SAM" id="MobiDB-lite"/>
    </source>
</evidence>
<proteinExistence type="predicted"/>
<sequence length="286" mass="29781">MGIGDRVRGIGGAVGSAASAGRSAVGRGISARRDNIASGDWARSALGEITVPDAPATAVWEHSLGVLICRHPRIPAATARLLRPLDGLGAVRFGPEEVGFDGEDIAWGKVTGLRMREAFAVMTTDGLDGEVDRIRDVLPPLPGRKWVVGKAVEAAATVMLASLEQAAERRLDAVEVPYEITYKGLFGREKTLTASLFATALLAHQPGVAESLVATARAKGVAVTPAPAMTEDAAARAAGLRARTDAMAERLRTVREEAERQEAAGSLEEAEEEESAATATGAPKGA</sequence>
<comment type="caution">
    <text evidence="2">The sequence shown here is derived from an EMBL/GenBank/DDBJ whole genome shotgun (WGS) entry which is preliminary data.</text>
</comment>
<dbReference type="RefSeq" id="WP_358359884.1">
    <property type="nucleotide sequence ID" value="NZ_JBEZFP010000095.1"/>
</dbReference>
<dbReference type="Proteomes" id="UP001551482">
    <property type="component" value="Unassembled WGS sequence"/>
</dbReference>
<name>A0ABV3DPP2_9ACTN</name>
<feature type="compositionally biased region" description="Low complexity" evidence="1">
    <location>
        <begin position="276"/>
        <end position="286"/>
    </location>
</feature>
<evidence type="ECO:0000313" key="2">
    <source>
        <dbReference type="EMBL" id="MEU8137661.1"/>
    </source>
</evidence>
<evidence type="ECO:0000313" key="3">
    <source>
        <dbReference type="Proteomes" id="UP001551482"/>
    </source>
</evidence>
<feature type="region of interest" description="Disordered" evidence="1">
    <location>
        <begin position="253"/>
        <end position="286"/>
    </location>
</feature>
<dbReference type="EMBL" id="JBEZFP010000095">
    <property type="protein sequence ID" value="MEU8137661.1"/>
    <property type="molecule type" value="Genomic_DNA"/>
</dbReference>
<organism evidence="2 3">
    <name type="scientific">Streptodolium elevatio</name>
    <dbReference type="NCBI Taxonomy" id="3157996"/>
    <lineage>
        <taxon>Bacteria</taxon>
        <taxon>Bacillati</taxon>
        <taxon>Actinomycetota</taxon>
        <taxon>Actinomycetes</taxon>
        <taxon>Kitasatosporales</taxon>
        <taxon>Streptomycetaceae</taxon>
        <taxon>Streptodolium</taxon>
    </lineage>
</organism>
<reference evidence="2 3" key="1">
    <citation type="submission" date="2024-06" db="EMBL/GenBank/DDBJ databases">
        <title>The Natural Products Discovery Center: Release of the First 8490 Sequenced Strains for Exploring Actinobacteria Biosynthetic Diversity.</title>
        <authorList>
            <person name="Kalkreuter E."/>
            <person name="Kautsar S.A."/>
            <person name="Yang D."/>
            <person name="Bader C.D."/>
            <person name="Teijaro C.N."/>
            <person name="Fluegel L."/>
            <person name="Davis C.M."/>
            <person name="Simpson J.R."/>
            <person name="Lauterbach L."/>
            <person name="Steele A.D."/>
            <person name="Gui C."/>
            <person name="Meng S."/>
            <person name="Li G."/>
            <person name="Viehrig K."/>
            <person name="Ye F."/>
            <person name="Su P."/>
            <person name="Kiefer A.F."/>
            <person name="Nichols A."/>
            <person name="Cepeda A.J."/>
            <person name="Yan W."/>
            <person name="Fan B."/>
            <person name="Jiang Y."/>
            <person name="Adhikari A."/>
            <person name="Zheng C.-J."/>
            <person name="Schuster L."/>
            <person name="Cowan T.M."/>
            <person name="Smanski M.J."/>
            <person name="Chevrette M.G."/>
            <person name="De Carvalho L.P.S."/>
            <person name="Shen B."/>
        </authorList>
    </citation>
    <scope>NUCLEOTIDE SEQUENCE [LARGE SCALE GENOMIC DNA]</scope>
    <source>
        <strain evidence="2 3">NPDC048946</strain>
    </source>
</reference>
<gene>
    <name evidence="2" type="ORF">AB0C36_29625</name>
</gene>
<keyword evidence="3" id="KW-1185">Reference proteome</keyword>